<feature type="transmembrane region" description="Helical" evidence="7">
    <location>
        <begin position="204"/>
        <end position="225"/>
    </location>
</feature>
<dbReference type="EMBL" id="JBHTBJ010000001">
    <property type="protein sequence ID" value="MFC7273092.1"/>
    <property type="molecule type" value="Genomic_DNA"/>
</dbReference>
<evidence type="ECO:0000313" key="9">
    <source>
        <dbReference type="EMBL" id="MFC7273092.1"/>
    </source>
</evidence>
<evidence type="ECO:0000256" key="2">
    <source>
        <dbReference type="ARBA" id="ARBA00022448"/>
    </source>
</evidence>
<accession>A0ABW2HL27</accession>
<protein>
    <submittedName>
        <fullName evidence="9">Carbohydrate ABC transporter permease</fullName>
    </submittedName>
</protein>
<proteinExistence type="inferred from homology"/>
<dbReference type="SUPFAM" id="SSF161098">
    <property type="entry name" value="MetI-like"/>
    <property type="match status" value="1"/>
</dbReference>
<dbReference type="InterPro" id="IPR035906">
    <property type="entry name" value="MetI-like_sf"/>
</dbReference>
<keyword evidence="5 7" id="KW-1133">Transmembrane helix</keyword>
<feature type="domain" description="ABC transmembrane type-1" evidence="8">
    <location>
        <begin position="67"/>
        <end position="290"/>
    </location>
</feature>
<evidence type="ECO:0000313" key="10">
    <source>
        <dbReference type="Proteomes" id="UP001596548"/>
    </source>
</evidence>
<comment type="caution">
    <text evidence="9">The sequence shown here is derived from an EMBL/GenBank/DDBJ whole genome shotgun (WGS) entry which is preliminary data.</text>
</comment>
<dbReference type="Pfam" id="PF00528">
    <property type="entry name" value="BPD_transp_1"/>
    <property type="match status" value="1"/>
</dbReference>
<dbReference type="InterPro" id="IPR050809">
    <property type="entry name" value="UgpAE/MalFG_permease"/>
</dbReference>
<evidence type="ECO:0000259" key="8">
    <source>
        <dbReference type="PROSITE" id="PS50928"/>
    </source>
</evidence>
<dbReference type="Gene3D" id="1.10.3720.10">
    <property type="entry name" value="MetI-like"/>
    <property type="match status" value="1"/>
</dbReference>
<sequence length="302" mass="32747">MKWRVAVWFLLPAFLLYTVFTVYPLVSALADSFWRWRGTARGGFAGVDNFTSLFTTFPLNQQLWPAFWHTMAFFAGTMVVQNTFGLLIAVLLFELPAARRFLRTVYTVPYLIGGLVVGYLWSLLLSPTFGPVNAGLDAAGLGSLARPWLGDPATALPVVILVNAWQYIGFPILLFGAALAGLPPEYGEAARVDGAGAWQRFRKVTLPLLLPAIGVVSILTFIGSMNTFELVYSLSGAQGNQPTGPGGATDVLGLIFYRVAFQEGGSNAIGQSSALAALLFLFTFGIAVVANRVVRRREATLW</sequence>
<dbReference type="PROSITE" id="PS50928">
    <property type="entry name" value="ABC_TM1"/>
    <property type="match status" value="1"/>
</dbReference>
<feature type="transmembrane region" description="Helical" evidence="7">
    <location>
        <begin position="66"/>
        <end position="93"/>
    </location>
</feature>
<feature type="transmembrane region" description="Helical" evidence="7">
    <location>
        <begin position="105"/>
        <end position="124"/>
    </location>
</feature>
<feature type="transmembrane region" description="Helical" evidence="7">
    <location>
        <begin position="274"/>
        <end position="294"/>
    </location>
</feature>
<evidence type="ECO:0000256" key="4">
    <source>
        <dbReference type="ARBA" id="ARBA00022692"/>
    </source>
</evidence>
<dbReference type="InterPro" id="IPR000515">
    <property type="entry name" value="MetI-like"/>
</dbReference>
<feature type="transmembrane region" description="Helical" evidence="7">
    <location>
        <begin position="164"/>
        <end position="183"/>
    </location>
</feature>
<name>A0ABW2HL27_9ACTN</name>
<dbReference type="RefSeq" id="WP_378964575.1">
    <property type="nucleotide sequence ID" value="NZ_JBHTBJ010000001.1"/>
</dbReference>
<evidence type="ECO:0000256" key="5">
    <source>
        <dbReference type="ARBA" id="ARBA00022989"/>
    </source>
</evidence>
<keyword evidence="10" id="KW-1185">Reference proteome</keyword>
<dbReference type="PANTHER" id="PTHR43227">
    <property type="entry name" value="BLL4140 PROTEIN"/>
    <property type="match status" value="1"/>
</dbReference>
<keyword evidence="3" id="KW-1003">Cell membrane</keyword>
<reference evidence="10" key="1">
    <citation type="journal article" date="2019" name="Int. J. Syst. Evol. Microbiol.">
        <title>The Global Catalogue of Microorganisms (GCM) 10K type strain sequencing project: providing services to taxonomists for standard genome sequencing and annotation.</title>
        <authorList>
            <consortium name="The Broad Institute Genomics Platform"/>
            <consortium name="The Broad Institute Genome Sequencing Center for Infectious Disease"/>
            <person name="Wu L."/>
            <person name="Ma J."/>
        </authorList>
    </citation>
    <scope>NUCLEOTIDE SEQUENCE [LARGE SCALE GENOMIC DNA]</scope>
    <source>
        <strain evidence="10">XZYJT-10</strain>
    </source>
</reference>
<organism evidence="9 10">
    <name type="scientific">Paractinoplanes rhizophilus</name>
    <dbReference type="NCBI Taxonomy" id="1416877"/>
    <lineage>
        <taxon>Bacteria</taxon>
        <taxon>Bacillati</taxon>
        <taxon>Actinomycetota</taxon>
        <taxon>Actinomycetes</taxon>
        <taxon>Micromonosporales</taxon>
        <taxon>Micromonosporaceae</taxon>
        <taxon>Paractinoplanes</taxon>
    </lineage>
</organism>
<dbReference type="PANTHER" id="PTHR43227:SF8">
    <property type="entry name" value="DIACETYLCHITOBIOSE UPTAKE SYSTEM PERMEASE PROTEIN DASB"/>
    <property type="match status" value="1"/>
</dbReference>
<keyword evidence="4 7" id="KW-0812">Transmembrane</keyword>
<evidence type="ECO:0000256" key="3">
    <source>
        <dbReference type="ARBA" id="ARBA00022475"/>
    </source>
</evidence>
<gene>
    <name evidence="9" type="ORF">ACFQS1_03770</name>
</gene>
<evidence type="ECO:0000256" key="1">
    <source>
        <dbReference type="ARBA" id="ARBA00004651"/>
    </source>
</evidence>
<evidence type="ECO:0000256" key="7">
    <source>
        <dbReference type="RuleBase" id="RU363032"/>
    </source>
</evidence>
<dbReference type="Proteomes" id="UP001596548">
    <property type="component" value="Unassembled WGS sequence"/>
</dbReference>
<comment type="subcellular location">
    <subcellularLocation>
        <location evidence="1 7">Cell membrane</location>
        <topology evidence="1 7">Multi-pass membrane protein</topology>
    </subcellularLocation>
</comment>
<keyword evidence="6 7" id="KW-0472">Membrane</keyword>
<evidence type="ECO:0000256" key="6">
    <source>
        <dbReference type="ARBA" id="ARBA00023136"/>
    </source>
</evidence>
<comment type="similarity">
    <text evidence="7">Belongs to the binding-protein-dependent transport system permease family.</text>
</comment>
<keyword evidence="2 7" id="KW-0813">Transport</keyword>
<dbReference type="CDD" id="cd06261">
    <property type="entry name" value="TM_PBP2"/>
    <property type="match status" value="1"/>
</dbReference>